<keyword evidence="1" id="KW-0812">Transmembrane</keyword>
<dbReference type="AlphaFoldDB" id="A0A6C0H878"/>
<proteinExistence type="predicted"/>
<keyword evidence="1" id="KW-0472">Membrane</keyword>
<evidence type="ECO:0000256" key="1">
    <source>
        <dbReference type="SAM" id="Phobius"/>
    </source>
</evidence>
<sequence>MLIIYNINYIIINGTSFIYYYIISNNEKI</sequence>
<dbReference type="EMBL" id="MN739901">
    <property type="protein sequence ID" value="QHT76781.1"/>
    <property type="molecule type" value="Genomic_DNA"/>
</dbReference>
<accession>A0A6C0H878</accession>
<keyword evidence="1" id="KW-1133">Transmembrane helix</keyword>
<evidence type="ECO:0000313" key="2">
    <source>
        <dbReference type="EMBL" id="QHT76781.1"/>
    </source>
</evidence>
<feature type="transmembrane region" description="Helical" evidence="1">
    <location>
        <begin position="6"/>
        <end position="23"/>
    </location>
</feature>
<protein>
    <submittedName>
        <fullName evidence="2">Uncharacterized protein</fullName>
    </submittedName>
</protein>
<name>A0A6C0H878_9ZZZZ</name>
<organism evidence="2">
    <name type="scientific">viral metagenome</name>
    <dbReference type="NCBI Taxonomy" id="1070528"/>
    <lineage>
        <taxon>unclassified sequences</taxon>
        <taxon>metagenomes</taxon>
        <taxon>organismal metagenomes</taxon>
    </lineage>
</organism>
<reference evidence="2" key="1">
    <citation type="journal article" date="2020" name="Nature">
        <title>Giant virus diversity and host interactions through global metagenomics.</title>
        <authorList>
            <person name="Schulz F."/>
            <person name="Roux S."/>
            <person name="Paez-Espino D."/>
            <person name="Jungbluth S."/>
            <person name="Walsh D.A."/>
            <person name="Denef V.J."/>
            <person name="McMahon K.D."/>
            <person name="Konstantinidis K.T."/>
            <person name="Eloe-Fadrosh E.A."/>
            <person name="Kyrpides N.C."/>
            <person name="Woyke T."/>
        </authorList>
    </citation>
    <scope>NUCLEOTIDE SEQUENCE</scope>
    <source>
        <strain evidence="2">GVMAG-M-3300023179-82</strain>
    </source>
</reference>